<dbReference type="RefSeq" id="WP_167076690.1">
    <property type="nucleotide sequence ID" value="NZ_VVIW01000005.1"/>
</dbReference>
<keyword evidence="4" id="KW-1185">Reference proteome</keyword>
<dbReference type="Proteomes" id="UP000819052">
    <property type="component" value="Unassembled WGS sequence"/>
</dbReference>
<accession>A0ABX0M8W7</accession>
<evidence type="ECO:0000259" key="2">
    <source>
        <dbReference type="Pfam" id="PF20093"/>
    </source>
</evidence>
<comment type="caution">
    <text evidence="3">The sequence shown here is derived from an EMBL/GenBank/DDBJ whole genome shotgun (WGS) entry which is preliminary data.</text>
</comment>
<feature type="region of interest" description="Disordered" evidence="1">
    <location>
        <begin position="1"/>
        <end position="20"/>
    </location>
</feature>
<evidence type="ECO:0000313" key="4">
    <source>
        <dbReference type="Proteomes" id="UP000819052"/>
    </source>
</evidence>
<reference evidence="3 4" key="1">
    <citation type="submission" date="2019-09" db="EMBL/GenBank/DDBJ databases">
        <title>Taxonomy of Antarctic Massilia spp.: description of Massilia rubra sp. nov., Massilia aquatica sp. nov., Massilia mucilaginosa sp. nov., Massilia frigida sp. nov. isolated from streams, lakes and regoliths.</title>
        <authorList>
            <person name="Holochova P."/>
            <person name="Sedlacek I."/>
            <person name="Kralova S."/>
            <person name="Maslanova I."/>
            <person name="Busse H.-J."/>
            <person name="Stankova E."/>
            <person name="Vrbovska V."/>
            <person name="Kovarovic V."/>
            <person name="Bartak M."/>
            <person name="Svec P."/>
            <person name="Pantucek R."/>
        </authorList>
    </citation>
    <scope>NUCLEOTIDE SEQUENCE [LARGE SCALE GENOMIC DNA]</scope>
    <source>
        <strain evidence="3 4">CCM 8693</strain>
    </source>
</reference>
<evidence type="ECO:0000256" key="1">
    <source>
        <dbReference type="SAM" id="MobiDB-lite"/>
    </source>
</evidence>
<dbReference type="Pfam" id="PF20093">
    <property type="entry name" value="DUF6484"/>
    <property type="match status" value="1"/>
</dbReference>
<organism evidence="3 4">
    <name type="scientific">Massilia aquatica</name>
    <dbReference type="NCBI Taxonomy" id="2609000"/>
    <lineage>
        <taxon>Bacteria</taxon>
        <taxon>Pseudomonadati</taxon>
        <taxon>Pseudomonadota</taxon>
        <taxon>Betaproteobacteria</taxon>
        <taxon>Burkholderiales</taxon>
        <taxon>Oxalobacteraceae</taxon>
        <taxon>Telluria group</taxon>
        <taxon>Massilia</taxon>
    </lineage>
</organism>
<dbReference type="EMBL" id="VVIW01000005">
    <property type="protein sequence ID" value="NHZ40897.1"/>
    <property type="molecule type" value="Genomic_DNA"/>
</dbReference>
<evidence type="ECO:0000313" key="3">
    <source>
        <dbReference type="EMBL" id="NHZ40897.1"/>
    </source>
</evidence>
<protein>
    <recommendedName>
        <fullName evidence="2">DUF6484 domain-containing protein</fullName>
    </recommendedName>
</protein>
<sequence>MKQATEAGSSLPVTESTQPSGLLHDVIVQTPQRPARADGIAVGTFDGIGTDGSALVSIATFGLSRIRARSISPLDPSNIGQALALGFEGGDPMQPIILGLMLAGPAAPAPAPAEVLLDGERVVLTAEHEIELRCGEAALILSADGRIQLRGTYITSHASATQRILGGSVNIN</sequence>
<name>A0ABX0M8W7_9BURK</name>
<dbReference type="InterPro" id="IPR045506">
    <property type="entry name" value="DUF6484"/>
</dbReference>
<gene>
    <name evidence="3" type="ORF">F1609_12120</name>
</gene>
<proteinExistence type="predicted"/>
<feature type="domain" description="DUF6484" evidence="2">
    <location>
        <begin position="42"/>
        <end position="101"/>
    </location>
</feature>